<dbReference type="AlphaFoldDB" id="A0A8X6PPP4"/>
<evidence type="ECO:0000256" key="6">
    <source>
        <dbReference type="ARBA" id="ARBA00022989"/>
    </source>
</evidence>
<feature type="transmembrane region" description="Helical" evidence="13">
    <location>
        <begin position="50"/>
        <end position="83"/>
    </location>
</feature>
<evidence type="ECO:0000256" key="12">
    <source>
        <dbReference type="RuleBase" id="RU000679"/>
    </source>
</evidence>
<evidence type="ECO:0000256" key="10">
    <source>
        <dbReference type="ARBA" id="ARBA00023201"/>
    </source>
</evidence>
<organism evidence="14 15">
    <name type="scientific">Nephila pilipes</name>
    <name type="common">Giant wood spider</name>
    <name type="synonym">Nephila maculata</name>
    <dbReference type="NCBI Taxonomy" id="299642"/>
    <lineage>
        <taxon>Eukaryota</taxon>
        <taxon>Metazoa</taxon>
        <taxon>Ecdysozoa</taxon>
        <taxon>Arthropoda</taxon>
        <taxon>Chelicerata</taxon>
        <taxon>Arachnida</taxon>
        <taxon>Araneae</taxon>
        <taxon>Araneomorphae</taxon>
        <taxon>Entelegynae</taxon>
        <taxon>Araneoidea</taxon>
        <taxon>Nephilidae</taxon>
        <taxon>Nephila</taxon>
    </lineage>
</organism>
<comment type="subcellular location">
    <subcellularLocation>
        <location evidence="1">Membrane</location>
        <topology evidence="1">Multi-pass membrane protein</topology>
    </subcellularLocation>
</comment>
<keyword evidence="6 13" id="KW-1133">Transmembrane helix</keyword>
<evidence type="ECO:0000256" key="9">
    <source>
        <dbReference type="ARBA" id="ARBA00023136"/>
    </source>
</evidence>
<protein>
    <submittedName>
        <fullName evidence="14">Uncharacterized protein</fullName>
    </submittedName>
</protein>
<evidence type="ECO:0000256" key="13">
    <source>
        <dbReference type="SAM" id="Phobius"/>
    </source>
</evidence>
<evidence type="ECO:0000313" key="14">
    <source>
        <dbReference type="EMBL" id="GFT77321.1"/>
    </source>
</evidence>
<evidence type="ECO:0000256" key="3">
    <source>
        <dbReference type="ARBA" id="ARBA00022448"/>
    </source>
</evidence>
<gene>
    <name evidence="14" type="ORF">NPIL_438871</name>
</gene>
<proteinExistence type="inferred from homology"/>
<sequence length="113" mass="12756">MSILINFVVTFVGIGPERERFRNVIAVILHVKSPEVIVMSHKPLYNAMDIFSYIGGLMGCWLGISVWACTGIAEASFLTGLHFLKQYVMNSRHSSSARNQILFRRNHLSTMVI</sequence>
<keyword evidence="15" id="KW-1185">Reference proteome</keyword>
<evidence type="ECO:0000256" key="4">
    <source>
        <dbReference type="ARBA" id="ARBA00022461"/>
    </source>
</evidence>
<dbReference type="Proteomes" id="UP000887013">
    <property type="component" value="Unassembled WGS sequence"/>
</dbReference>
<keyword evidence="7" id="KW-0915">Sodium</keyword>
<dbReference type="Pfam" id="PF00858">
    <property type="entry name" value="ASC"/>
    <property type="match status" value="1"/>
</dbReference>
<keyword evidence="9 13" id="KW-0472">Membrane</keyword>
<keyword evidence="4 12" id="KW-0894">Sodium channel</keyword>
<accession>A0A8X6PPP4</accession>
<evidence type="ECO:0000256" key="1">
    <source>
        <dbReference type="ARBA" id="ARBA00004141"/>
    </source>
</evidence>
<dbReference type="GO" id="GO:0005272">
    <property type="term" value="F:sodium channel activity"/>
    <property type="evidence" value="ECO:0007669"/>
    <property type="project" value="UniProtKB-KW"/>
</dbReference>
<evidence type="ECO:0000313" key="15">
    <source>
        <dbReference type="Proteomes" id="UP000887013"/>
    </source>
</evidence>
<dbReference type="OrthoDB" id="6463460at2759"/>
<keyword evidence="3 12" id="KW-0813">Transport</keyword>
<keyword evidence="5 12" id="KW-0812">Transmembrane</keyword>
<evidence type="ECO:0000256" key="11">
    <source>
        <dbReference type="ARBA" id="ARBA00023303"/>
    </source>
</evidence>
<dbReference type="EMBL" id="BMAW01117901">
    <property type="protein sequence ID" value="GFT77321.1"/>
    <property type="molecule type" value="Genomic_DNA"/>
</dbReference>
<reference evidence="14" key="1">
    <citation type="submission" date="2020-08" db="EMBL/GenBank/DDBJ databases">
        <title>Multicomponent nature underlies the extraordinary mechanical properties of spider dragline silk.</title>
        <authorList>
            <person name="Kono N."/>
            <person name="Nakamura H."/>
            <person name="Mori M."/>
            <person name="Yoshida Y."/>
            <person name="Ohtoshi R."/>
            <person name="Malay A.D."/>
            <person name="Moran D.A.P."/>
            <person name="Tomita M."/>
            <person name="Numata K."/>
            <person name="Arakawa K."/>
        </authorList>
    </citation>
    <scope>NUCLEOTIDE SEQUENCE</scope>
</reference>
<dbReference type="Gene3D" id="1.10.287.770">
    <property type="entry name" value="YojJ-like"/>
    <property type="match status" value="1"/>
</dbReference>
<evidence type="ECO:0000256" key="2">
    <source>
        <dbReference type="ARBA" id="ARBA00007193"/>
    </source>
</evidence>
<keyword evidence="8 12" id="KW-0406">Ion transport</keyword>
<evidence type="ECO:0000256" key="7">
    <source>
        <dbReference type="ARBA" id="ARBA00023053"/>
    </source>
</evidence>
<name>A0A8X6PPP4_NEPPI</name>
<evidence type="ECO:0000256" key="8">
    <source>
        <dbReference type="ARBA" id="ARBA00023065"/>
    </source>
</evidence>
<keyword evidence="10 12" id="KW-0739">Sodium transport</keyword>
<dbReference type="GO" id="GO:0016020">
    <property type="term" value="C:membrane"/>
    <property type="evidence" value="ECO:0007669"/>
    <property type="project" value="UniProtKB-SubCell"/>
</dbReference>
<comment type="similarity">
    <text evidence="2 12">Belongs to the amiloride-sensitive sodium channel (TC 1.A.6) family.</text>
</comment>
<keyword evidence="11 12" id="KW-0407">Ion channel</keyword>
<dbReference type="InterPro" id="IPR001873">
    <property type="entry name" value="ENaC"/>
</dbReference>
<evidence type="ECO:0000256" key="5">
    <source>
        <dbReference type="ARBA" id="ARBA00022692"/>
    </source>
</evidence>
<comment type="caution">
    <text evidence="14">The sequence shown here is derived from an EMBL/GenBank/DDBJ whole genome shotgun (WGS) entry which is preliminary data.</text>
</comment>